<evidence type="ECO:0000256" key="4">
    <source>
        <dbReference type="ARBA" id="ARBA00023242"/>
    </source>
</evidence>
<keyword evidence="4" id="KW-0539">Nucleus</keyword>
<dbReference type="RefSeq" id="XP_031862998.1">
    <property type="nucleotide sequence ID" value="XM_032002659.1"/>
</dbReference>
<dbReference type="InterPro" id="IPR000048">
    <property type="entry name" value="IQ_motif_EF-hand-BS"/>
</dbReference>
<dbReference type="CDD" id="cd23767">
    <property type="entry name" value="IQCD"/>
    <property type="match status" value="1"/>
</dbReference>
<accession>A0A5M6C5P4</accession>
<dbReference type="InterPro" id="IPR044159">
    <property type="entry name" value="IQM"/>
</dbReference>
<evidence type="ECO:0000313" key="7">
    <source>
        <dbReference type="Proteomes" id="UP000322225"/>
    </source>
</evidence>
<reference evidence="6" key="1">
    <citation type="submission" date="2017-08" db="EMBL/GenBank/DDBJ databases">
        <authorList>
            <person name="Cuomo C."/>
            <person name="Billmyre B."/>
            <person name="Heitman J."/>
        </authorList>
    </citation>
    <scope>NUCLEOTIDE SEQUENCE</scope>
    <source>
        <strain evidence="6">CBS 12478</strain>
    </source>
</reference>
<keyword evidence="7" id="KW-1185">Reference proteome</keyword>
<feature type="compositionally biased region" description="Basic and acidic residues" evidence="5">
    <location>
        <begin position="336"/>
        <end position="351"/>
    </location>
</feature>
<feature type="compositionally biased region" description="Low complexity" evidence="5">
    <location>
        <begin position="360"/>
        <end position="377"/>
    </location>
</feature>
<protein>
    <submittedName>
        <fullName evidence="6">Uncharacterized protein</fullName>
    </submittedName>
</protein>
<evidence type="ECO:0000256" key="1">
    <source>
        <dbReference type="ARBA" id="ARBA00004123"/>
    </source>
</evidence>
<dbReference type="PANTHER" id="PTHR31250:SF27">
    <property type="entry name" value="IQ DOMAIN-CONTAINING PROTEIN IQM5"/>
    <property type="match status" value="1"/>
</dbReference>
<feature type="compositionally biased region" description="Basic and acidic residues" evidence="5">
    <location>
        <begin position="33"/>
        <end position="50"/>
    </location>
</feature>
<organism evidence="6 7">
    <name type="scientific">Kwoniella shandongensis</name>
    <dbReference type="NCBI Taxonomy" id="1734106"/>
    <lineage>
        <taxon>Eukaryota</taxon>
        <taxon>Fungi</taxon>
        <taxon>Dikarya</taxon>
        <taxon>Basidiomycota</taxon>
        <taxon>Agaricomycotina</taxon>
        <taxon>Tremellomycetes</taxon>
        <taxon>Tremellales</taxon>
        <taxon>Cryptococcaceae</taxon>
        <taxon>Kwoniella</taxon>
    </lineage>
</organism>
<evidence type="ECO:0000256" key="3">
    <source>
        <dbReference type="ARBA" id="ARBA00022490"/>
    </source>
</evidence>
<feature type="compositionally biased region" description="Basic and acidic residues" evidence="5">
    <location>
        <begin position="66"/>
        <end position="79"/>
    </location>
</feature>
<keyword evidence="3" id="KW-0963">Cytoplasm</keyword>
<dbReference type="AlphaFoldDB" id="A0A5M6C5P4"/>
<evidence type="ECO:0000313" key="6">
    <source>
        <dbReference type="EMBL" id="WWD16577.1"/>
    </source>
</evidence>
<dbReference type="SMART" id="SM00015">
    <property type="entry name" value="IQ"/>
    <property type="match status" value="1"/>
</dbReference>
<dbReference type="GO" id="GO:0005634">
    <property type="term" value="C:nucleus"/>
    <property type="evidence" value="ECO:0007669"/>
    <property type="project" value="UniProtKB-SubCell"/>
</dbReference>
<dbReference type="PANTHER" id="PTHR31250">
    <property type="entry name" value="IQ DOMAIN-CONTAINING PROTEIN IQM3"/>
    <property type="match status" value="1"/>
</dbReference>
<dbReference type="KEGG" id="ksn:43586774"/>
<proteinExistence type="predicted"/>
<sequence>MRDDGSPRSSSAHFALEQPINPSSSAKTPDINSLDRSKLESHVADVKVQADDDDQISRRRPQAGKHPPESGHDSERAKDTEDDDGRTKAALTIQRYYRGHRARKHMETVKLQREARWKDLIKQTGEIAYTHAQLSNKNDVRSRWHRAIQAVSRLQASDGLYDPPSASYTHEVDPSTLDEKVLKARRATFLGSLSLGVGKKERDENETLPFHSKTLEQQHWLEMIDGKHRYGSNMKYYFRKWKEADTKDNFFRWLDKGEGKDLDLEELPRERFEKERIIYLSAEQRLNYLVKVDRGGRLRWVRNDELVDTAAGKWRDSGDGSGIVPDDSTTEPQPELAKKPSEVRYGVKDETSDREEGESSSDSSTKSISSASYSAGSDLDDNEDTHYAGLDKEDDGWWEKRKKRLTPGGIRKELLRKTVRRNTWIYVSDMNLNLFVGIKQSGSFQHSSFLAGGKVTSAGIIVVKQGLVKSLNPLSGHYRSSIDHYRAFIAQLESKGVDLSHVKLAKSVLSLWGLSKYSRTVKKQQNLLTHFKRGLHLSHEPTEEEKSAELQENAEREEAEHQERMKKVKEAEREVADEGQGEEEMRRVRKEVLYGKGKREDEERKEDTKRELHPV</sequence>
<dbReference type="GeneID" id="43586774"/>
<feature type="compositionally biased region" description="Basic and acidic residues" evidence="5">
    <location>
        <begin position="537"/>
        <end position="576"/>
    </location>
</feature>
<dbReference type="GO" id="GO:0005737">
    <property type="term" value="C:cytoplasm"/>
    <property type="evidence" value="ECO:0007669"/>
    <property type="project" value="UniProtKB-SubCell"/>
</dbReference>
<feature type="region of interest" description="Disordered" evidence="5">
    <location>
        <begin position="312"/>
        <end position="386"/>
    </location>
</feature>
<comment type="subcellular location">
    <subcellularLocation>
        <location evidence="2">Cytoplasm</location>
    </subcellularLocation>
    <subcellularLocation>
        <location evidence="1">Nucleus</location>
    </subcellularLocation>
</comment>
<feature type="compositionally biased region" description="Polar residues" evidence="5">
    <location>
        <begin position="20"/>
        <end position="31"/>
    </location>
</feature>
<reference evidence="6" key="2">
    <citation type="submission" date="2024-01" db="EMBL/GenBank/DDBJ databases">
        <title>Comparative genomics of Cryptococcus and Kwoniella reveals pathogenesis evolution and contrasting modes of karyotype evolution via chromosome fusion or intercentromeric recombination.</title>
        <authorList>
            <person name="Coelho M.A."/>
            <person name="David-Palma M."/>
            <person name="Shea T."/>
            <person name="Bowers K."/>
            <person name="McGinley-Smith S."/>
            <person name="Mohammad A.W."/>
            <person name="Gnirke A."/>
            <person name="Yurkov A.M."/>
            <person name="Nowrousian M."/>
            <person name="Sun S."/>
            <person name="Cuomo C.A."/>
            <person name="Heitman J."/>
        </authorList>
    </citation>
    <scope>NUCLEOTIDE SEQUENCE</scope>
    <source>
        <strain evidence="6">CBS 12478</strain>
    </source>
</reference>
<feature type="compositionally biased region" description="Basic and acidic residues" evidence="5">
    <location>
        <begin position="583"/>
        <end position="615"/>
    </location>
</feature>
<name>A0A5M6C5P4_9TREE</name>
<dbReference type="PROSITE" id="PS50096">
    <property type="entry name" value="IQ"/>
    <property type="match status" value="1"/>
</dbReference>
<dbReference type="Proteomes" id="UP000322225">
    <property type="component" value="Chromosome 2"/>
</dbReference>
<evidence type="ECO:0000256" key="2">
    <source>
        <dbReference type="ARBA" id="ARBA00004496"/>
    </source>
</evidence>
<dbReference type="Pfam" id="PF00612">
    <property type="entry name" value="IQ"/>
    <property type="match status" value="1"/>
</dbReference>
<dbReference type="Gene3D" id="1.20.5.190">
    <property type="match status" value="1"/>
</dbReference>
<evidence type="ECO:0000256" key="5">
    <source>
        <dbReference type="SAM" id="MobiDB-lite"/>
    </source>
</evidence>
<feature type="region of interest" description="Disordered" evidence="5">
    <location>
        <begin position="532"/>
        <end position="615"/>
    </location>
</feature>
<gene>
    <name evidence="6" type="ORF">CI109_101005</name>
</gene>
<dbReference type="OrthoDB" id="7344096at2759"/>
<feature type="region of interest" description="Disordered" evidence="5">
    <location>
        <begin position="1"/>
        <end position="88"/>
    </location>
</feature>
<dbReference type="EMBL" id="CP144052">
    <property type="protein sequence ID" value="WWD16577.1"/>
    <property type="molecule type" value="Genomic_DNA"/>
</dbReference>